<evidence type="ECO:0000256" key="12">
    <source>
        <dbReference type="ARBA" id="ARBA00023136"/>
    </source>
</evidence>
<keyword evidence="18" id="KW-1185">Reference proteome</keyword>
<dbReference type="InterPro" id="IPR003439">
    <property type="entry name" value="ABC_transporter-like_ATP-bd"/>
</dbReference>
<evidence type="ECO:0000256" key="10">
    <source>
        <dbReference type="ARBA" id="ARBA00022989"/>
    </source>
</evidence>
<accession>A0A8H3FL19</accession>
<dbReference type="InterPro" id="IPR052215">
    <property type="entry name" value="Plant_ABCG"/>
</dbReference>
<evidence type="ECO:0000259" key="16">
    <source>
        <dbReference type="PROSITE" id="PS50893"/>
    </source>
</evidence>
<keyword evidence="9" id="KW-0067">ATP-binding</keyword>
<feature type="transmembrane region" description="Helical" evidence="15">
    <location>
        <begin position="505"/>
        <end position="527"/>
    </location>
</feature>
<evidence type="ECO:0000313" key="17">
    <source>
        <dbReference type="EMBL" id="CAF9925725.1"/>
    </source>
</evidence>
<evidence type="ECO:0000256" key="11">
    <source>
        <dbReference type="ARBA" id="ARBA00023098"/>
    </source>
</evidence>
<dbReference type="Pfam" id="PF00005">
    <property type="entry name" value="ABC_tran"/>
    <property type="match status" value="1"/>
</dbReference>
<dbReference type="InterPro" id="IPR017871">
    <property type="entry name" value="ABC_transporter-like_CS"/>
</dbReference>
<feature type="transmembrane region" description="Helical" evidence="15">
    <location>
        <begin position="767"/>
        <end position="788"/>
    </location>
</feature>
<evidence type="ECO:0000256" key="8">
    <source>
        <dbReference type="ARBA" id="ARBA00022832"/>
    </source>
</evidence>
<comment type="subcellular location">
    <subcellularLocation>
        <location evidence="1">Membrane</location>
        <topology evidence="1">Multi-pass membrane protein</topology>
    </subcellularLocation>
</comment>
<dbReference type="InterPro" id="IPR027417">
    <property type="entry name" value="P-loop_NTPase"/>
</dbReference>
<feature type="transmembrane region" description="Helical" evidence="15">
    <location>
        <begin position="818"/>
        <end position="839"/>
    </location>
</feature>
<organism evidence="17 18">
    <name type="scientific">Heterodermia speciosa</name>
    <dbReference type="NCBI Taxonomy" id="116794"/>
    <lineage>
        <taxon>Eukaryota</taxon>
        <taxon>Fungi</taxon>
        <taxon>Dikarya</taxon>
        <taxon>Ascomycota</taxon>
        <taxon>Pezizomycotina</taxon>
        <taxon>Lecanoromycetes</taxon>
        <taxon>OSLEUM clade</taxon>
        <taxon>Lecanoromycetidae</taxon>
        <taxon>Caliciales</taxon>
        <taxon>Physciaceae</taxon>
        <taxon>Heterodermia</taxon>
    </lineage>
</organism>
<dbReference type="PROSITE" id="PS00211">
    <property type="entry name" value="ABC_TRANSPORTER_1"/>
    <property type="match status" value="1"/>
</dbReference>
<keyword evidence="5" id="KW-0808">Transferase</keyword>
<evidence type="ECO:0000256" key="14">
    <source>
        <dbReference type="SAM" id="MobiDB-lite"/>
    </source>
</evidence>
<dbReference type="EMBL" id="CAJPDS010000039">
    <property type="protein sequence ID" value="CAF9925725.1"/>
    <property type="molecule type" value="Genomic_DNA"/>
</dbReference>
<keyword evidence="10 15" id="KW-1133">Transmembrane helix</keyword>
<feature type="compositionally biased region" description="Basic and acidic residues" evidence="14">
    <location>
        <begin position="1135"/>
        <end position="1152"/>
    </location>
</feature>
<keyword evidence="8" id="KW-0276">Fatty acid metabolism</keyword>
<feature type="compositionally biased region" description="Basic and acidic residues" evidence="14">
    <location>
        <begin position="1071"/>
        <end position="1093"/>
    </location>
</feature>
<keyword evidence="6 15" id="KW-0812">Transmembrane</keyword>
<feature type="transmembrane region" description="Helical" evidence="15">
    <location>
        <begin position="442"/>
        <end position="468"/>
    </location>
</feature>
<dbReference type="PANTHER" id="PTHR48042">
    <property type="entry name" value="ABC TRANSPORTER G FAMILY MEMBER 11"/>
    <property type="match status" value="1"/>
</dbReference>
<comment type="similarity">
    <text evidence="2">Belongs to the ABC transporter superfamily. ABCG family. Eye pigment precursor importer (TC 3.A.1.204) subfamily.</text>
</comment>
<keyword evidence="7" id="KW-0547">Nucleotide-binding</keyword>
<feature type="compositionally biased region" description="Basic and acidic residues" evidence="14">
    <location>
        <begin position="1104"/>
        <end position="1117"/>
    </location>
</feature>
<feature type="domain" description="ABC transporter" evidence="16">
    <location>
        <begin position="31"/>
        <end position="287"/>
    </location>
</feature>
<keyword evidence="3" id="KW-0813">Transport</keyword>
<dbReference type="OrthoDB" id="66620at2759"/>
<feature type="transmembrane region" description="Helical" evidence="15">
    <location>
        <begin position="670"/>
        <end position="693"/>
    </location>
</feature>
<dbReference type="GO" id="GO:0009922">
    <property type="term" value="F:fatty acid elongase activity"/>
    <property type="evidence" value="ECO:0007669"/>
    <property type="project" value="InterPro"/>
</dbReference>
<feature type="transmembrane region" description="Helical" evidence="15">
    <location>
        <begin position="375"/>
        <end position="397"/>
    </location>
</feature>
<gene>
    <name evidence="17" type="ORF">HETSPECPRED_005912</name>
</gene>
<dbReference type="InterPro" id="IPR003593">
    <property type="entry name" value="AAA+_ATPase"/>
</dbReference>
<dbReference type="Pfam" id="PF01151">
    <property type="entry name" value="ELO"/>
    <property type="match status" value="1"/>
</dbReference>
<feature type="region of interest" description="Disordered" evidence="14">
    <location>
        <begin position="1067"/>
        <end position="1318"/>
    </location>
</feature>
<feature type="transmembrane region" description="Helical" evidence="15">
    <location>
        <begin position="633"/>
        <end position="650"/>
    </location>
</feature>
<evidence type="ECO:0000256" key="15">
    <source>
        <dbReference type="SAM" id="Phobius"/>
    </source>
</evidence>
<dbReference type="PANTHER" id="PTHR48042:SF11">
    <property type="entry name" value="ABC TRANSPORTER G FAMILY MEMBER 11"/>
    <property type="match status" value="1"/>
</dbReference>
<dbReference type="GO" id="GO:0006633">
    <property type="term" value="P:fatty acid biosynthetic process"/>
    <property type="evidence" value="ECO:0007669"/>
    <property type="project" value="UniProtKB-KW"/>
</dbReference>
<evidence type="ECO:0000256" key="1">
    <source>
        <dbReference type="ARBA" id="ARBA00004141"/>
    </source>
</evidence>
<keyword evidence="11" id="KW-0443">Lipid metabolism</keyword>
<dbReference type="InterPro" id="IPR002076">
    <property type="entry name" value="ELO_fam"/>
</dbReference>
<comment type="caution">
    <text evidence="17">The sequence shown here is derived from an EMBL/GenBank/DDBJ whole genome shotgun (WGS) entry which is preliminary data.</text>
</comment>
<evidence type="ECO:0000256" key="7">
    <source>
        <dbReference type="ARBA" id="ARBA00022741"/>
    </source>
</evidence>
<evidence type="ECO:0000256" key="5">
    <source>
        <dbReference type="ARBA" id="ARBA00022679"/>
    </source>
</evidence>
<dbReference type="SUPFAM" id="SSF52540">
    <property type="entry name" value="P-loop containing nucleoside triphosphate hydrolases"/>
    <property type="match status" value="1"/>
</dbReference>
<evidence type="ECO:0000256" key="2">
    <source>
        <dbReference type="ARBA" id="ARBA00005814"/>
    </source>
</evidence>
<dbReference type="InterPro" id="IPR013525">
    <property type="entry name" value="ABC2_TM"/>
</dbReference>
<keyword evidence="13" id="KW-0275">Fatty acid biosynthesis</keyword>
<evidence type="ECO:0000256" key="4">
    <source>
        <dbReference type="ARBA" id="ARBA00022516"/>
    </source>
</evidence>
<feature type="compositionally biased region" description="Basic and acidic residues" evidence="14">
    <location>
        <begin position="1171"/>
        <end position="1255"/>
    </location>
</feature>
<proteinExistence type="inferred from homology"/>
<feature type="compositionally biased region" description="Polar residues" evidence="14">
    <location>
        <begin position="137"/>
        <end position="153"/>
    </location>
</feature>
<evidence type="ECO:0000313" key="18">
    <source>
        <dbReference type="Proteomes" id="UP000664521"/>
    </source>
</evidence>
<dbReference type="GO" id="GO:0140359">
    <property type="term" value="F:ABC-type transporter activity"/>
    <property type="evidence" value="ECO:0007669"/>
    <property type="project" value="InterPro"/>
</dbReference>
<dbReference type="PROSITE" id="PS50893">
    <property type="entry name" value="ABC_TRANSPORTER_2"/>
    <property type="match status" value="1"/>
</dbReference>
<feature type="transmembrane region" description="Helical" evidence="15">
    <location>
        <begin position="480"/>
        <end position="498"/>
    </location>
</feature>
<dbReference type="CDD" id="cd06503">
    <property type="entry name" value="ATP-synt_Fo_b"/>
    <property type="match status" value="1"/>
</dbReference>
<evidence type="ECO:0000256" key="3">
    <source>
        <dbReference type="ARBA" id="ARBA00022448"/>
    </source>
</evidence>
<dbReference type="GO" id="GO:0005524">
    <property type="term" value="F:ATP binding"/>
    <property type="evidence" value="ECO:0007669"/>
    <property type="project" value="UniProtKB-KW"/>
</dbReference>
<evidence type="ECO:0000256" key="13">
    <source>
        <dbReference type="ARBA" id="ARBA00023160"/>
    </source>
</evidence>
<evidence type="ECO:0000256" key="9">
    <source>
        <dbReference type="ARBA" id="ARBA00022840"/>
    </source>
</evidence>
<feature type="transmembrane region" description="Helical" evidence="15">
    <location>
        <begin position="859"/>
        <end position="877"/>
    </location>
</feature>
<feature type="transmembrane region" description="Helical" evidence="15">
    <location>
        <begin position="403"/>
        <end position="421"/>
    </location>
</feature>
<feature type="transmembrane region" description="Helical" evidence="15">
    <location>
        <begin position="979"/>
        <end position="1001"/>
    </location>
</feature>
<dbReference type="Proteomes" id="UP000664521">
    <property type="component" value="Unassembled WGS sequence"/>
</dbReference>
<protein>
    <recommendedName>
        <fullName evidence="16">ABC transporter domain-containing protein</fullName>
    </recommendedName>
</protein>
<name>A0A8H3FL19_9LECA</name>
<reference evidence="17" key="1">
    <citation type="submission" date="2021-03" db="EMBL/GenBank/DDBJ databases">
        <authorList>
            <person name="Tagirdzhanova G."/>
        </authorList>
    </citation>
    <scope>NUCLEOTIDE SEQUENCE</scope>
</reference>
<feature type="region of interest" description="Disordered" evidence="14">
    <location>
        <begin position="135"/>
        <end position="154"/>
    </location>
</feature>
<feature type="compositionally biased region" description="Basic and acidic residues" evidence="14">
    <location>
        <begin position="1305"/>
        <end position="1318"/>
    </location>
</feature>
<dbReference type="Gene3D" id="3.40.50.300">
    <property type="entry name" value="P-loop containing nucleotide triphosphate hydrolases"/>
    <property type="match status" value="1"/>
</dbReference>
<dbReference type="GO" id="GO:0016020">
    <property type="term" value="C:membrane"/>
    <property type="evidence" value="ECO:0007669"/>
    <property type="project" value="UniProtKB-SubCell"/>
</dbReference>
<keyword evidence="4" id="KW-0444">Lipid biosynthesis</keyword>
<dbReference type="GO" id="GO:0016887">
    <property type="term" value="F:ATP hydrolysis activity"/>
    <property type="evidence" value="ECO:0007669"/>
    <property type="project" value="InterPro"/>
</dbReference>
<sequence length="1318" mass="144980">MKEATGDIERNEEQDDTLMNSTVRTLTWKSLHVEATASRTSPHTILSGVDGLVSAGEMLSVMGPSGSGKTTLLNSLAQRNGQRTKLRGSVAINSFHAPRAVLQSVSSYVEQEDALIGSLTVRETMDFAARLSLPRSDYSSRPKNPTNLGSSVNAPERARRVNELIVAFGLQNQAETIVGTPIRKGLSGGQKRRLSIASQLITAPKILFLDEPTSGLDSTASYEVMRYLRNAVRKNSLIVIASIHQPSTSTFELFDKLLLLSQGQVCYNGSIPLIKPYLEARGNPMPLYVNPAEFLLDWTSSDFAGGDDTAQEKLNKVHADWKVSDEASSLIAMIPEKPDDKDSSSLLSEPGKHATSRQIIAALIYRSFIKSYRDVVAYGIRFAMYTGLAIMMGTVWLRLPPTFFGSAFMSFMAVAYVPAFLEDRATFIKERANGLYGASAFMISNFLIGIPYLFLISLLFSIITYFLINLRPGGSAFFTWVMWLFLDLLAGESLVVLMSSIFPNFVISLALTAFANGLWMSVGGFLVSPTILNPFWKYVFHYIDYQSYVFQGMMVNEFGHRTYDCGSSCDFGSMIPTWSSTAATAYITYPPASLLDVFPPSPEPTALSPPQSDRTFARPFNIDHDLYNELLNVQWPLTFAAVYAIIVYILNNSNRQHQNKPWAISKSPVFYIFVLLHNIFLAAFSFWTFFGMINAIRQTWPGFEGDQKWAIAADALCKVNGPRGLGSAATFDAESSTWGFTDSAMKLLDNSPDSTDVGRLWNEGLGFYGWLFYVSKFYEVVDTLIILAKGKNSSVLQTFHHAGAMMCMWAGIRYMSPPIWMFVFVNSGLHGLMYVYYTLSTIDVKVPVALKRVLTTLQIIQFIFGASYAIAHIFVAYDIPVSVPYLFIHNLSSALPSAASSVSSAAASATATAGLQSWLKKAALRAAGEEGLAMNVRNDQGEAFGIDAIHAAESEKAQEEIRYRMDYQRINCLDTSGQVFAILLNAVYLAPLTILFLQFFLNNYVLGTKKHVPPASRLEIAQQSAKDAVRELEQEIKEFLEKETHDDEIEIPPEIKASIDRAKSHLKQAKSKAEEVTQKPRAKAGEKAGELNEKVQQMAEAAQEEARDMASKARTELKQALATVKEKGQNGIAKAQEKGTDLKDEAAKKLGEAEDWASGKATEVKEEAEDTGEKVKNEAEDEGNAIKDEADDKANDAEAKAEDVKDNPESKPKPATENAKPKEQKSKIPKRDKSPVKRDPSPVKSDPKPKGKGDVNGDGEEGEASNGERVAAGNGTGGAGTEAKSEPNGLDESAYEINPDELKDEAEKEAEREMQPGN</sequence>
<dbReference type="SMART" id="SM00382">
    <property type="entry name" value="AAA"/>
    <property type="match status" value="1"/>
</dbReference>
<evidence type="ECO:0000256" key="6">
    <source>
        <dbReference type="ARBA" id="ARBA00022692"/>
    </source>
</evidence>
<dbReference type="Pfam" id="PF01061">
    <property type="entry name" value="ABC2_membrane"/>
    <property type="match status" value="1"/>
</dbReference>
<keyword evidence="12 15" id="KW-0472">Membrane</keyword>